<keyword evidence="2 8" id="KW-0812">Transmembrane</keyword>
<dbReference type="PROSITE" id="PS50853">
    <property type="entry name" value="FN3"/>
    <property type="match status" value="2"/>
</dbReference>
<dbReference type="Pfam" id="PF21460">
    <property type="entry name" value="IL3Rb_N"/>
    <property type="match status" value="1"/>
</dbReference>
<feature type="signal peptide" evidence="9">
    <location>
        <begin position="1"/>
        <end position="18"/>
    </location>
</feature>
<keyword evidence="3 9" id="KW-0732">Signal</keyword>
<reference evidence="11" key="2">
    <citation type="submission" date="2025-08" db="UniProtKB">
        <authorList>
            <consortium name="Ensembl"/>
        </authorList>
    </citation>
    <scope>IDENTIFICATION</scope>
</reference>
<dbReference type="Pfam" id="PF00041">
    <property type="entry name" value="fn3"/>
    <property type="match status" value="1"/>
</dbReference>
<evidence type="ECO:0000256" key="7">
    <source>
        <dbReference type="ARBA" id="ARBA00023180"/>
    </source>
</evidence>
<evidence type="ECO:0000256" key="3">
    <source>
        <dbReference type="ARBA" id="ARBA00022729"/>
    </source>
</evidence>
<feature type="domain" description="Fibronectin type-III" evidence="10">
    <location>
        <begin position="337"/>
        <end position="436"/>
    </location>
</feature>
<sequence>MLLNFVLCMEVATLLALASTPGPQMCSVLNGSKQYASPALDSLQCYNDYRSYIRCSWREGAQTASHPLLSLHHKNLVTNTESPCVPYGPPEPLSGGQRAVHCQYNTTVFAIGFEDAFFFKVPHFPHFSRTLTLSEHVRVRPPRDLSQTAVEGGGWLLRWNVSYSPKGSVYPTLNYQVAYRQPSQEWTVLEISERKLKIEMNSLIPGCWYEARVRARSGKGLWSEWGSPVAWQTEEVELPDPVDLQCVYDGEAEVSCSWGLKRELAQFVTYSLSYGAHHDAPFQRCCSNTKLSDNPEDPLLKFSCSFYLDTPRTQIEVKLTPTYNKKNFSAHKMVRLPTLNRMKVKEKGDDWELSWTPPTIGSVPFSFQIRYGRTDALEDMQQYNFSQDIHSFTISKASLCPDTQYEAQVRAIIQSSIFNGSPSEWTESVRWTTQPASWSFPITIFVCIITAMSTTILFFILIYTLPMCRRRFRVWKLSIPSPLKSKVLEGLVKVSLAERPAVHKGLEHAHISSVQVLEAARESRICPELVEDLFQPMWLTSADNSGTYKCIAQQGWEVSTDHGGGVQDKLCKGQNIPFNFHPSLLPLPVTPDLGQLYVEDSSYVPTAQPALLPCVSDYVEAPVSKGRWFQEDPKEAALQRLMEPDSLAYTQAPLL</sequence>
<feature type="domain" description="Fibronectin type-III" evidence="10">
    <location>
        <begin position="141"/>
        <end position="236"/>
    </location>
</feature>
<evidence type="ECO:0000256" key="8">
    <source>
        <dbReference type="SAM" id="Phobius"/>
    </source>
</evidence>
<dbReference type="SUPFAM" id="SSF49265">
    <property type="entry name" value="Fibronectin type III"/>
    <property type="match status" value="4"/>
</dbReference>
<dbReference type="GeneTree" id="ENSGT00510000048963"/>
<dbReference type="AlphaFoldDB" id="A0A8C9ST04"/>
<dbReference type="CDD" id="cd00063">
    <property type="entry name" value="FN3"/>
    <property type="match status" value="2"/>
</dbReference>
<feature type="transmembrane region" description="Helical" evidence="8">
    <location>
        <begin position="438"/>
        <end position="463"/>
    </location>
</feature>
<evidence type="ECO:0000256" key="5">
    <source>
        <dbReference type="ARBA" id="ARBA00023136"/>
    </source>
</evidence>
<name>A0A8C9ST04_SCLFO</name>
<evidence type="ECO:0000256" key="1">
    <source>
        <dbReference type="ARBA" id="ARBA00004479"/>
    </source>
</evidence>
<dbReference type="OrthoDB" id="8906725at2759"/>
<dbReference type="Proteomes" id="UP000694397">
    <property type="component" value="Chromosome 20"/>
</dbReference>
<keyword evidence="7" id="KW-0325">Glycoprotein</keyword>
<keyword evidence="5 8" id="KW-0472">Membrane</keyword>
<gene>
    <name evidence="11" type="primary">csf2rb</name>
</gene>
<dbReference type="InterPro" id="IPR036116">
    <property type="entry name" value="FN3_sf"/>
</dbReference>
<protein>
    <recommendedName>
        <fullName evidence="10">Fibronectin type-III domain-containing protein</fullName>
    </recommendedName>
</protein>
<keyword evidence="4 8" id="KW-1133">Transmembrane helix</keyword>
<dbReference type="PANTHER" id="PTHR23037:SF41">
    <property type="entry name" value="COLONY STIMULATING FACTOR 2 RECEPTOR, BETA, LOW-AFFINITY (GRANULOCYTE-MACROPHAGE) PRECURSOR"/>
    <property type="match status" value="1"/>
</dbReference>
<proteinExistence type="predicted"/>
<accession>A0A8C9ST04</accession>
<evidence type="ECO:0000259" key="10">
    <source>
        <dbReference type="PROSITE" id="PS50853"/>
    </source>
</evidence>
<dbReference type="KEGG" id="sfm:108930666"/>
<dbReference type="Ensembl" id="ENSSFOT00015037707.2">
    <property type="protein sequence ID" value="ENSSFOP00015037297.1"/>
    <property type="gene ID" value="ENSSFOG00015023734.2"/>
</dbReference>
<reference evidence="11 12" key="1">
    <citation type="submission" date="2019-04" db="EMBL/GenBank/DDBJ databases">
        <authorList>
            <consortium name="Wellcome Sanger Institute Data Sharing"/>
        </authorList>
    </citation>
    <scope>NUCLEOTIDE SEQUENCE [LARGE SCALE GENOMIC DNA]</scope>
</reference>
<evidence type="ECO:0000313" key="12">
    <source>
        <dbReference type="Proteomes" id="UP000694397"/>
    </source>
</evidence>
<evidence type="ECO:0000256" key="4">
    <source>
        <dbReference type="ARBA" id="ARBA00022989"/>
    </source>
</evidence>
<evidence type="ECO:0000256" key="9">
    <source>
        <dbReference type="SAM" id="SignalP"/>
    </source>
</evidence>
<dbReference type="InterPro" id="IPR048668">
    <property type="entry name" value="IL3RB_N"/>
</dbReference>
<dbReference type="GO" id="GO:0009897">
    <property type="term" value="C:external side of plasma membrane"/>
    <property type="evidence" value="ECO:0007669"/>
    <property type="project" value="TreeGrafter"/>
</dbReference>
<comment type="subcellular location">
    <subcellularLocation>
        <location evidence="1">Membrane</location>
        <topology evidence="1">Single-pass type I membrane protein</topology>
    </subcellularLocation>
</comment>
<dbReference type="SMART" id="SM00060">
    <property type="entry name" value="FN3"/>
    <property type="match status" value="2"/>
</dbReference>
<keyword evidence="12" id="KW-1185">Reference proteome</keyword>
<keyword evidence="6" id="KW-0675">Receptor</keyword>
<dbReference type="GO" id="GO:0004896">
    <property type="term" value="F:cytokine receptor activity"/>
    <property type="evidence" value="ECO:0007669"/>
    <property type="project" value="TreeGrafter"/>
</dbReference>
<reference evidence="11" key="3">
    <citation type="submission" date="2025-09" db="UniProtKB">
        <authorList>
            <consortium name="Ensembl"/>
        </authorList>
    </citation>
    <scope>IDENTIFICATION</scope>
</reference>
<dbReference type="InterPro" id="IPR003961">
    <property type="entry name" value="FN3_dom"/>
</dbReference>
<evidence type="ECO:0000313" key="11">
    <source>
        <dbReference type="Ensembl" id="ENSSFOP00015037297.1"/>
    </source>
</evidence>
<dbReference type="PANTHER" id="PTHR23037">
    <property type="entry name" value="CYTOKINE RECEPTOR"/>
    <property type="match status" value="1"/>
</dbReference>
<feature type="chain" id="PRO_5034935867" description="Fibronectin type-III domain-containing protein" evidence="9">
    <location>
        <begin position="19"/>
        <end position="655"/>
    </location>
</feature>
<evidence type="ECO:0000256" key="6">
    <source>
        <dbReference type="ARBA" id="ARBA00023170"/>
    </source>
</evidence>
<evidence type="ECO:0000256" key="2">
    <source>
        <dbReference type="ARBA" id="ARBA00022692"/>
    </source>
</evidence>
<organism evidence="11 12">
    <name type="scientific">Scleropages formosus</name>
    <name type="common">Asian bonytongue</name>
    <name type="synonym">Osteoglossum formosum</name>
    <dbReference type="NCBI Taxonomy" id="113540"/>
    <lineage>
        <taxon>Eukaryota</taxon>
        <taxon>Metazoa</taxon>
        <taxon>Chordata</taxon>
        <taxon>Craniata</taxon>
        <taxon>Vertebrata</taxon>
        <taxon>Euteleostomi</taxon>
        <taxon>Actinopterygii</taxon>
        <taxon>Neopterygii</taxon>
        <taxon>Teleostei</taxon>
        <taxon>Osteoglossocephala</taxon>
        <taxon>Osteoglossomorpha</taxon>
        <taxon>Osteoglossiformes</taxon>
        <taxon>Osteoglossidae</taxon>
        <taxon>Scleropages</taxon>
    </lineage>
</organism>
<dbReference type="Gene3D" id="2.60.40.10">
    <property type="entry name" value="Immunoglobulins"/>
    <property type="match status" value="4"/>
</dbReference>
<dbReference type="InterPro" id="IPR013783">
    <property type="entry name" value="Ig-like_fold"/>
</dbReference>